<proteinExistence type="predicted"/>
<evidence type="ECO:0000313" key="2">
    <source>
        <dbReference type="Proteomes" id="UP000747542"/>
    </source>
</evidence>
<protein>
    <submittedName>
        <fullName evidence="1">Uncharacterized protein</fullName>
    </submittedName>
</protein>
<name>A0A8J5KIY7_HOMAM</name>
<dbReference type="Proteomes" id="UP000747542">
    <property type="component" value="Unassembled WGS sequence"/>
</dbReference>
<evidence type="ECO:0000313" key="1">
    <source>
        <dbReference type="EMBL" id="KAG7171208.1"/>
    </source>
</evidence>
<dbReference type="EMBL" id="JAHLQT010012711">
    <property type="protein sequence ID" value="KAG7171208.1"/>
    <property type="molecule type" value="Genomic_DNA"/>
</dbReference>
<dbReference type="AlphaFoldDB" id="A0A8J5KIY7"/>
<sequence>MFIHCTVTTQHVTYTYLQRVEAIAEASVVIDAAAVAHEVIVDHKGQGDGAVLHQRQHHDLLVTGAEEAAHVVVLTDIGEFTAQVSVAGAVL</sequence>
<organism evidence="1 2">
    <name type="scientific">Homarus americanus</name>
    <name type="common">American lobster</name>
    <dbReference type="NCBI Taxonomy" id="6706"/>
    <lineage>
        <taxon>Eukaryota</taxon>
        <taxon>Metazoa</taxon>
        <taxon>Ecdysozoa</taxon>
        <taxon>Arthropoda</taxon>
        <taxon>Crustacea</taxon>
        <taxon>Multicrustacea</taxon>
        <taxon>Malacostraca</taxon>
        <taxon>Eumalacostraca</taxon>
        <taxon>Eucarida</taxon>
        <taxon>Decapoda</taxon>
        <taxon>Pleocyemata</taxon>
        <taxon>Astacidea</taxon>
        <taxon>Nephropoidea</taxon>
        <taxon>Nephropidae</taxon>
        <taxon>Homarus</taxon>
    </lineage>
</organism>
<keyword evidence="2" id="KW-1185">Reference proteome</keyword>
<accession>A0A8J5KIY7</accession>
<reference evidence="1" key="1">
    <citation type="journal article" date="2021" name="Sci. Adv.">
        <title>The American lobster genome reveals insights on longevity, neural, and immune adaptations.</title>
        <authorList>
            <person name="Polinski J.M."/>
            <person name="Zimin A.V."/>
            <person name="Clark K.F."/>
            <person name="Kohn A.B."/>
            <person name="Sadowski N."/>
            <person name="Timp W."/>
            <person name="Ptitsyn A."/>
            <person name="Khanna P."/>
            <person name="Romanova D.Y."/>
            <person name="Williams P."/>
            <person name="Greenwood S.J."/>
            <person name="Moroz L.L."/>
            <person name="Walt D.R."/>
            <person name="Bodnar A.G."/>
        </authorList>
    </citation>
    <scope>NUCLEOTIDE SEQUENCE</scope>
    <source>
        <strain evidence="1">GMGI-L3</strain>
    </source>
</reference>
<comment type="caution">
    <text evidence="1">The sequence shown here is derived from an EMBL/GenBank/DDBJ whole genome shotgun (WGS) entry which is preliminary data.</text>
</comment>
<gene>
    <name evidence="1" type="ORF">Hamer_G023426</name>
</gene>